<accession>A0A485M264</accession>
<proteinExistence type="predicted"/>
<dbReference type="Pfam" id="PF13181">
    <property type="entry name" value="TPR_8"/>
    <property type="match status" value="1"/>
</dbReference>
<reference evidence="1" key="1">
    <citation type="submission" date="2019-03" db="EMBL/GenBank/DDBJ databases">
        <authorList>
            <person name="Hao L."/>
        </authorList>
    </citation>
    <scope>NUCLEOTIDE SEQUENCE</scope>
</reference>
<organism evidence="1">
    <name type="scientific">anaerobic digester metagenome</name>
    <dbReference type="NCBI Taxonomy" id="1263854"/>
    <lineage>
        <taxon>unclassified sequences</taxon>
        <taxon>metagenomes</taxon>
        <taxon>ecological metagenomes</taxon>
    </lineage>
</organism>
<dbReference type="AlphaFoldDB" id="A0A485M264"/>
<dbReference type="EMBL" id="CAADRM010000118">
    <property type="protein sequence ID" value="VFU16306.1"/>
    <property type="molecule type" value="Genomic_DNA"/>
</dbReference>
<dbReference type="SUPFAM" id="SSF48452">
    <property type="entry name" value="TPR-like"/>
    <property type="match status" value="1"/>
</dbReference>
<evidence type="ECO:0000313" key="1">
    <source>
        <dbReference type="EMBL" id="VFU16306.1"/>
    </source>
</evidence>
<dbReference type="SMART" id="SM00028">
    <property type="entry name" value="TPR"/>
    <property type="match status" value="3"/>
</dbReference>
<dbReference type="InterPro" id="IPR011990">
    <property type="entry name" value="TPR-like_helical_dom_sf"/>
</dbReference>
<protein>
    <submittedName>
        <fullName evidence="1">Tetratricopeptide repeat protein</fullName>
    </submittedName>
</protein>
<name>A0A485M264_9ZZZZ</name>
<sequence>MEKERLGLSARLPLKAFLPVLILLWSCSMPRIVVLEDPLSASEHNELGVIYERSGKIDLARKEYLKAAEKDASWPVPLFNLGNLAYAQGDPAQAERFYRRCLALDGTDADVMNNLAHVLHEMGRDIDALEFIERALAVERKPEYLSTYEAITGRPAP</sequence>
<dbReference type="Pfam" id="PF14559">
    <property type="entry name" value="TPR_19"/>
    <property type="match status" value="1"/>
</dbReference>
<dbReference type="InterPro" id="IPR019734">
    <property type="entry name" value="TPR_rpt"/>
</dbReference>
<gene>
    <name evidence="1" type="ORF">SCFA_530009</name>
</gene>
<dbReference type="Gene3D" id="1.25.40.10">
    <property type="entry name" value="Tetratricopeptide repeat domain"/>
    <property type="match status" value="1"/>
</dbReference>